<dbReference type="SMART" id="SM00345">
    <property type="entry name" value="HTH_GNTR"/>
    <property type="match status" value="1"/>
</dbReference>
<dbReference type="GO" id="GO:0003677">
    <property type="term" value="F:DNA binding"/>
    <property type="evidence" value="ECO:0007669"/>
    <property type="project" value="UniProtKB-KW"/>
</dbReference>
<dbReference type="PRINTS" id="PR00035">
    <property type="entry name" value="HTHGNTR"/>
</dbReference>
<dbReference type="PROSITE" id="PS50949">
    <property type="entry name" value="HTH_GNTR"/>
    <property type="match status" value="1"/>
</dbReference>
<dbReference type="Pfam" id="PF00392">
    <property type="entry name" value="GntR"/>
    <property type="match status" value="1"/>
</dbReference>
<protein>
    <submittedName>
        <fullName evidence="5">GntR family transcriptional regulator</fullName>
    </submittedName>
</protein>
<dbReference type="SUPFAM" id="SSF48008">
    <property type="entry name" value="GntR ligand-binding domain-like"/>
    <property type="match status" value="1"/>
</dbReference>
<proteinExistence type="predicted"/>
<dbReference type="EMBL" id="DRTT01000145">
    <property type="protein sequence ID" value="HHF98897.1"/>
    <property type="molecule type" value="Genomic_DNA"/>
</dbReference>
<reference evidence="5" key="1">
    <citation type="journal article" date="2020" name="mSystems">
        <title>Genome- and Community-Level Interaction Insights into Carbon Utilization and Element Cycling Functions of Hydrothermarchaeota in Hydrothermal Sediment.</title>
        <authorList>
            <person name="Zhou Z."/>
            <person name="Liu Y."/>
            <person name="Xu W."/>
            <person name="Pan J."/>
            <person name="Luo Z.H."/>
            <person name="Li M."/>
        </authorList>
    </citation>
    <scope>NUCLEOTIDE SEQUENCE [LARGE SCALE GENOMIC DNA]</scope>
    <source>
        <strain evidence="5">HyVt-92</strain>
    </source>
</reference>
<feature type="domain" description="HTH gntR-type" evidence="4">
    <location>
        <begin position="10"/>
        <end position="77"/>
    </location>
</feature>
<dbReference type="InterPro" id="IPR036388">
    <property type="entry name" value="WH-like_DNA-bd_sf"/>
</dbReference>
<accession>A0A7V5M0F6</accession>
<dbReference type="InterPro" id="IPR011711">
    <property type="entry name" value="GntR_C"/>
</dbReference>
<dbReference type="InterPro" id="IPR036390">
    <property type="entry name" value="WH_DNA-bd_sf"/>
</dbReference>
<dbReference type="PANTHER" id="PTHR43537:SF24">
    <property type="entry name" value="GLUCONATE OPERON TRANSCRIPTIONAL REPRESSOR"/>
    <property type="match status" value="1"/>
</dbReference>
<dbReference type="Proteomes" id="UP000886070">
    <property type="component" value="Unassembled WGS sequence"/>
</dbReference>
<evidence type="ECO:0000256" key="3">
    <source>
        <dbReference type="ARBA" id="ARBA00023163"/>
    </source>
</evidence>
<dbReference type="AlphaFoldDB" id="A0A7V5M0F6"/>
<dbReference type="InterPro" id="IPR008920">
    <property type="entry name" value="TF_FadR/GntR_C"/>
</dbReference>
<comment type="caution">
    <text evidence="5">The sequence shown here is derived from an EMBL/GenBank/DDBJ whole genome shotgun (WGS) entry which is preliminary data.</text>
</comment>
<evidence type="ECO:0000256" key="2">
    <source>
        <dbReference type="ARBA" id="ARBA00023125"/>
    </source>
</evidence>
<dbReference type="Gene3D" id="1.20.120.530">
    <property type="entry name" value="GntR ligand-binding domain-like"/>
    <property type="match status" value="1"/>
</dbReference>
<keyword evidence="2" id="KW-0238">DNA-binding</keyword>
<sequence length="189" mass="21386">MARTKTIRHPSLSDKIYEILKNQIINEELKPGERLLDDKLASTFGVSRTPVREALTRLAGEGLVEIVPRSGVYVKKLTAEEVEEIYEVRKALESLAARKAAQLIPARQIKQLISLLERTKDLVEKGDVEAHIELDIKLHDLVIKYCGNRTLASIMKKLYTLIHVFRVRVGKSKDIARRATKEHAAIIEA</sequence>
<dbReference type="Pfam" id="PF07729">
    <property type="entry name" value="FCD"/>
    <property type="match status" value="1"/>
</dbReference>
<dbReference type="CDD" id="cd07377">
    <property type="entry name" value="WHTH_GntR"/>
    <property type="match status" value="1"/>
</dbReference>
<dbReference type="SUPFAM" id="SSF46785">
    <property type="entry name" value="Winged helix' DNA-binding domain"/>
    <property type="match status" value="1"/>
</dbReference>
<dbReference type="InterPro" id="IPR000524">
    <property type="entry name" value="Tscrpt_reg_HTH_GntR"/>
</dbReference>
<keyword evidence="1" id="KW-0805">Transcription regulation</keyword>
<keyword evidence="3" id="KW-0804">Transcription</keyword>
<dbReference type="GO" id="GO:0003700">
    <property type="term" value="F:DNA-binding transcription factor activity"/>
    <property type="evidence" value="ECO:0007669"/>
    <property type="project" value="InterPro"/>
</dbReference>
<evidence type="ECO:0000313" key="5">
    <source>
        <dbReference type="EMBL" id="HHF98897.1"/>
    </source>
</evidence>
<organism evidence="5">
    <name type="scientific">Aerophobetes bacterium</name>
    <dbReference type="NCBI Taxonomy" id="2030807"/>
    <lineage>
        <taxon>Bacteria</taxon>
        <taxon>Candidatus Aerophobota</taxon>
    </lineage>
</organism>
<dbReference type="SMART" id="SM00895">
    <property type="entry name" value="FCD"/>
    <property type="match status" value="1"/>
</dbReference>
<evidence type="ECO:0000259" key="4">
    <source>
        <dbReference type="PROSITE" id="PS50949"/>
    </source>
</evidence>
<dbReference type="PANTHER" id="PTHR43537">
    <property type="entry name" value="TRANSCRIPTIONAL REGULATOR, GNTR FAMILY"/>
    <property type="match status" value="1"/>
</dbReference>
<evidence type="ECO:0000256" key="1">
    <source>
        <dbReference type="ARBA" id="ARBA00023015"/>
    </source>
</evidence>
<feature type="non-terminal residue" evidence="5">
    <location>
        <position position="189"/>
    </location>
</feature>
<name>A0A7V5M0F6_UNCAE</name>
<gene>
    <name evidence="5" type="ORF">ENL39_05380</name>
</gene>
<dbReference type="Gene3D" id="1.10.10.10">
    <property type="entry name" value="Winged helix-like DNA-binding domain superfamily/Winged helix DNA-binding domain"/>
    <property type="match status" value="1"/>
</dbReference>